<dbReference type="CDD" id="cd03043">
    <property type="entry name" value="GST_N_1"/>
    <property type="match status" value="1"/>
</dbReference>
<dbReference type="InterPro" id="IPR036282">
    <property type="entry name" value="Glutathione-S-Trfase_C_sf"/>
</dbReference>
<dbReference type="SFLD" id="SFLDS00019">
    <property type="entry name" value="Glutathione_Transferase_(cytos"/>
    <property type="match status" value="1"/>
</dbReference>
<dbReference type="GO" id="GO:0004364">
    <property type="term" value="F:glutathione transferase activity"/>
    <property type="evidence" value="ECO:0007669"/>
    <property type="project" value="TreeGrafter"/>
</dbReference>
<proteinExistence type="predicted"/>
<dbReference type="GO" id="GO:0016034">
    <property type="term" value="F:maleylacetoacetate isomerase activity"/>
    <property type="evidence" value="ECO:0007669"/>
    <property type="project" value="TreeGrafter"/>
</dbReference>
<dbReference type="InterPro" id="IPR004045">
    <property type="entry name" value="Glutathione_S-Trfase_N"/>
</dbReference>
<protein>
    <submittedName>
        <fullName evidence="2">Glutathione S-transferase</fullName>
    </submittedName>
</protein>
<dbReference type="Gene3D" id="1.20.1050.10">
    <property type="match status" value="1"/>
</dbReference>
<dbReference type="CDD" id="cd03194">
    <property type="entry name" value="GST_C_3"/>
    <property type="match status" value="1"/>
</dbReference>
<comment type="caution">
    <text evidence="2">The sequence shown here is derived from an EMBL/GenBank/DDBJ whole genome shotgun (WGS) entry which is preliminary data.</text>
</comment>
<evidence type="ECO:0000313" key="3">
    <source>
        <dbReference type="Proteomes" id="UP000218767"/>
    </source>
</evidence>
<dbReference type="SUPFAM" id="SSF52833">
    <property type="entry name" value="Thioredoxin-like"/>
    <property type="match status" value="1"/>
</dbReference>
<dbReference type="GO" id="GO:0006749">
    <property type="term" value="P:glutathione metabolic process"/>
    <property type="evidence" value="ECO:0007669"/>
    <property type="project" value="TreeGrafter"/>
</dbReference>
<gene>
    <name evidence="2" type="ORF">COB20_00185</name>
</gene>
<dbReference type="PROSITE" id="PS50404">
    <property type="entry name" value="GST_NTER"/>
    <property type="match status" value="1"/>
</dbReference>
<reference evidence="3" key="1">
    <citation type="submission" date="2017-08" db="EMBL/GenBank/DDBJ databases">
        <title>A dynamic microbial community with high functional redundancy inhabits the cold, oxic subseafloor aquifer.</title>
        <authorList>
            <person name="Tully B.J."/>
            <person name="Wheat C.G."/>
            <person name="Glazer B.T."/>
            <person name="Huber J.A."/>
        </authorList>
    </citation>
    <scope>NUCLEOTIDE SEQUENCE [LARGE SCALE GENOMIC DNA]</scope>
</reference>
<dbReference type="Gene3D" id="3.40.30.10">
    <property type="entry name" value="Glutaredoxin"/>
    <property type="match status" value="1"/>
</dbReference>
<sequence length="219" mass="25221">MQLVIGSKNYSAWSLRPWLLLKHFDIPFEEICIALFTEGYQQELAQYSPTLRVPVLKDGDSTIWDSLAICEYVSEKYLQGSAWPRNIEERALCRAYCSEMHSGFMAIRSEMPMNCRARKRLEITAAAEADCRRVDQLFSDARAKFFPRGEYLFGEFSVADCMFAPIVMRLTTYGIELSDSSQEYIRTMQQNTALSVWVEDARNESQILAEFELGEETNP</sequence>
<evidence type="ECO:0000259" key="1">
    <source>
        <dbReference type="PROSITE" id="PS50404"/>
    </source>
</evidence>
<accession>A0A2A4XIV2</accession>
<dbReference type="PANTHER" id="PTHR42673:SF4">
    <property type="entry name" value="MALEYLACETOACETATE ISOMERASE"/>
    <property type="match status" value="1"/>
</dbReference>
<dbReference type="Pfam" id="PF13409">
    <property type="entry name" value="GST_N_2"/>
    <property type="match status" value="1"/>
</dbReference>
<name>A0A2A4XIV2_9GAMM</name>
<keyword evidence="2" id="KW-0808">Transferase</keyword>
<evidence type="ECO:0000313" key="2">
    <source>
        <dbReference type="EMBL" id="PCI82436.1"/>
    </source>
</evidence>
<dbReference type="Proteomes" id="UP000218767">
    <property type="component" value="Unassembled WGS sequence"/>
</dbReference>
<feature type="domain" description="GST N-terminal" evidence="1">
    <location>
        <begin position="1"/>
        <end position="81"/>
    </location>
</feature>
<dbReference type="GO" id="GO:0006559">
    <property type="term" value="P:L-phenylalanine catabolic process"/>
    <property type="evidence" value="ECO:0007669"/>
    <property type="project" value="TreeGrafter"/>
</dbReference>
<dbReference type="SUPFAM" id="SSF47616">
    <property type="entry name" value="GST C-terminal domain-like"/>
    <property type="match status" value="1"/>
</dbReference>
<dbReference type="PANTHER" id="PTHR42673">
    <property type="entry name" value="MALEYLACETOACETATE ISOMERASE"/>
    <property type="match status" value="1"/>
</dbReference>
<dbReference type="InterPro" id="IPR036249">
    <property type="entry name" value="Thioredoxin-like_sf"/>
</dbReference>
<dbReference type="SFLD" id="SFLDG00358">
    <property type="entry name" value="Main_(cytGST)"/>
    <property type="match status" value="1"/>
</dbReference>
<dbReference type="InterPro" id="IPR040079">
    <property type="entry name" value="Glutathione_S-Trfase"/>
</dbReference>
<dbReference type="AlphaFoldDB" id="A0A2A4XIV2"/>
<dbReference type="EMBL" id="NVUL01000001">
    <property type="protein sequence ID" value="PCI82436.1"/>
    <property type="molecule type" value="Genomic_DNA"/>
</dbReference>
<organism evidence="2 3">
    <name type="scientific">SAR86 cluster bacterium</name>
    <dbReference type="NCBI Taxonomy" id="2030880"/>
    <lineage>
        <taxon>Bacteria</taxon>
        <taxon>Pseudomonadati</taxon>
        <taxon>Pseudomonadota</taxon>
        <taxon>Gammaproteobacteria</taxon>
        <taxon>SAR86 cluster</taxon>
    </lineage>
</organism>